<keyword evidence="6 8" id="KW-0484">Methanogenesis</keyword>
<gene>
    <name evidence="10" type="ORF">L21_2346</name>
</gene>
<evidence type="ECO:0000313" key="10">
    <source>
        <dbReference type="EMBL" id="SCL76416.1"/>
    </source>
</evidence>
<evidence type="ECO:0000256" key="3">
    <source>
        <dbReference type="ARBA" id="ARBA00008740"/>
    </source>
</evidence>
<comment type="subunit">
    <text evidence="4">MCR is a hexamer of two alpha, two beta, and two gamma chains, forming a dimer of heterotrimers.</text>
</comment>
<dbReference type="NCBIfam" id="TIGR03259">
    <property type="entry name" value="met_CoM_red_gam"/>
    <property type="match status" value="1"/>
</dbReference>
<accession>A0A1M4MNG1</accession>
<dbReference type="Proteomes" id="UP000184671">
    <property type="component" value="Unassembled WGS sequence"/>
</dbReference>
<dbReference type="AlphaFoldDB" id="A0A1M4MNG1"/>
<organism evidence="10 11">
    <name type="scientific">Methanoculleus chikugoensis</name>
    <dbReference type="NCBI Taxonomy" id="118126"/>
    <lineage>
        <taxon>Archaea</taxon>
        <taxon>Methanobacteriati</taxon>
        <taxon>Methanobacteriota</taxon>
        <taxon>Stenosarchaea group</taxon>
        <taxon>Methanomicrobia</taxon>
        <taxon>Methanomicrobiales</taxon>
        <taxon>Methanomicrobiaceae</taxon>
        <taxon>Methanoculleus</taxon>
    </lineage>
</organism>
<proteinExistence type="inferred from homology"/>
<evidence type="ECO:0000256" key="4">
    <source>
        <dbReference type="ARBA" id="ARBA00011155"/>
    </source>
</evidence>
<evidence type="ECO:0000256" key="8">
    <source>
        <dbReference type="PIRNR" id="PIRNR000264"/>
    </source>
</evidence>
<evidence type="ECO:0000256" key="7">
    <source>
        <dbReference type="ARBA" id="ARBA00047772"/>
    </source>
</evidence>
<dbReference type="GO" id="GO:0050524">
    <property type="term" value="F:coenzyme-B sulfoethylthiotransferase activity"/>
    <property type="evidence" value="ECO:0007669"/>
    <property type="project" value="UniProtKB-UniRule"/>
</dbReference>
<evidence type="ECO:0000256" key="5">
    <source>
        <dbReference type="ARBA" id="ARBA00022679"/>
    </source>
</evidence>
<evidence type="ECO:0000256" key="1">
    <source>
        <dbReference type="ARBA" id="ARBA00001952"/>
    </source>
</evidence>
<name>A0A1M4MNG1_9EURY</name>
<dbReference type="GO" id="GO:0015948">
    <property type="term" value="P:methanogenesis"/>
    <property type="evidence" value="ECO:0007669"/>
    <property type="project" value="UniProtKB-UniRule"/>
</dbReference>
<dbReference type="PIRSF" id="PIRSF000264">
    <property type="entry name" value="Meth_CoM_rd_gama"/>
    <property type="match status" value="1"/>
</dbReference>
<sequence length="261" mass="29745">MNEVKENMAYKPQYGPGTSKVAENRRKQMNPNQKLEKMRDVTDEDIVLILGHRAPGAAYPTAHPPLAEQQEPDCPIRKIVTPTEGAKAGDRVRYIQFADSMFFAPSQPYQRTYTECYRFRGIDPGTLSGRQIVECRERDLEKYSKELVETELLDPARTGIRGATVHGHSLRLAENGMMFDMLQRSVLGEDGIVRYVKNQIGEPLDRAVAIGKPLDEKWLKAHTTIFHSLGSTAYRDDAEYIEYVQRIHTLRTKYGFLPKEA</sequence>
<evidence type="ECO:0000313" key="11">
    <source>
        <dbReference type="Proteomes" id="UP000184671"/>
    </source>
</evidence>
<protein>
    <recommendedName>
        <fullName evidence="8">Methyl-coenzyme M reductase subunit gamma</fullName>
        <ecNumber evidence="8">2.8.4.1</ecNumber>
    </recommendedName>
</protein>
<dbReference type="Pfam" id="PF02240">
    <property type="entry name" value="MCR_gamma"/>
    <property type="match status" value="1"/>
</dbReference>
<evidence type="ECO:0000256" key="6">
    <source>
        <dbReference type="ARBA" id="ARBA00022994"/>
    </source>
</evidence>
<dbReference type="EMBL" id="FMID01000057">
    <property type="protein sequence ID" value="SCL76416.1"/>
    <property type="molecule type" value="Genomic_DNA"/>
</dbReference>
<dbReference type="InterPro" id="IPR036994">
    <property type="entry name" value="Me_CoM_Rdtase_gsu_sf"/>
</dbReference>
<feature type="region of interest" description="Disordered" evidence="9">
    <location>
        <begin position="1"/>
        <end position="33"/>
    </location>
</feature>
<comment type="pathway">
    <text evidence="2 8">One-carbon metabolism; methyl-coenzyme M reduction; methane from methyl-coenzyme M: step 1/1.</text>
</comment>
<comment type="subunit">
    <text evidence="8">Hexamer of two alpha, two beta, and two gamma chains.</text>
</comment>
<keyword evidence="5 8" id="KW-0808">Transferase</keyword>
<evidence type="ECO:0000256" key="9">
    <source>
        <dbReference type="SAM" id="MobiDB-lite"/>
    </source>
</evidence>
<dbReference type="STRING" id="118126.L21_2346"/>
<dbReference type="EC" id="2.8.4.1" evidence="8"/>
<comment type="catalytic activity">
    <reaction evidence="7">
        <text>coenzyme B + methyl-coenzyme M = methane + coenzyme M-coenzyme B heterodisulfide</text>
        <dbReference type="Rhea" id="RHEA:12532"/>
        <dbReference type="ChEBI" id="CHEBI:16183"/>
        <dbReference type="ChEBI" id="CHEBI:58286"/>
        <dbReference type="ChEBI" id="CHEBI:58411"/>
        <dbReference type="ChEBI" id="CHEBI:58596"/>
        <dbReference type="EC" id="2.8.4.1"/>
    </reaction>
    <physiologicalReaction direction="left-to-right" evidence="7">
        <dbReference type="Rhea" id="RHEA:12533"/>
    </physiologicalReaction>
</comment>
<comment type="cofactor">
    <cofactor evidence="1">
        <name>coenzyme F430</name>
        <dbReference type="ChEBI" id="CHEBI:60540"/>
    </cofactor>
</comment>
<reference evidence="10 11" key="1">
    <citation type="submission" date="2016-08" db="EMBL/GenBank/DDBJ databases">
        <authorList>
            <person name="Seilhamer J.J."/>
        </authorList>
    </citation>
    <scope>NUCLEOTIDE SEQUENCE [LARGE SCALE GENOMIC DNA]</scope>
    <source>
        <strain evidence="10">L21-II-0</strain>
    </source>
</reference>
<dbReference type="InterPro" id="IPR009024">
    <property type="entry name" value="Me_CoM_Rdtase_Fd-like_fold"/>
</dbReference>
<dbReference type="InterPro" id="IPR003178">
    <property type="entry name" value="Me_CoM_Rdtase_gsu"/>
</dbReference>
<dbReference type="SUPFAM" id="SSF55088">
    <property type="entry name" value="Methyl-coenzyme M reductase subunits"/>
    <property type="match status" value="1"/>
</dbReference>
<dbReference type="UniPathway" id="UPA00646">
    <property type="reaction ID" value="UER00699"/>
</dbReference>
<dbReference type="Gene3D" id="3.90.320.20">
    <property type="entry name" value="Methyl-coenzyme M reductase, gamma subunit"/>
    <property type="match status" value="1"/>
</dbReference>
<comment type="similarity">
    <text evidence="3">Belongs to the methyl-coenzyme M reductase gamma subunit family.</text>
</comment>
<evidence type="ECO:0000256" key="2">
    <source>
        <dbReference type="ARBA" id="ARBA00005149"/>
    </source>
</evidence>